<reference evidence="1" key="1">
    <citation type="journal article" date="2021" name="Proc. Natl. Acad. Sci. U.S.A.">
        <title>A Catalog of Tens of Thousands of Viruses from Human Metagenomes Reveals Hidden Associations with Chronic Diseases.</title>
        <authorList>
            <person name="Tisza M.J."/>
            <person name="Buck C.B."/>
        </authorList>
    </citation>
    <scope>NUCLEOTIDE SEQUENCE</scope>
    <source>
        <strain evidence="1">CtReX5</strain>
    </source>
</reference>
<dbReference type="EMBL" id="BK059114">
    <property type="protein sequence ID" value="DAE32025.1"/>
    <property type="molecule type" value="Genomic_DNA"/>
</dbReference>
<sequence length="60" mass="7225">MKIIKKGDLNIAKKPLRFKCKNCWTIFEAIEEEYIYCGDQREGDNWKCECPLCHKMVYYS</sequence>
<protein>
    <submittedName>
        <fullName evidence="1">Transcription initiation factor IIE, alpha FINGER, Transcription</fullName>
    </submittedName>
</protein>
<name>A0A8S5RLP0_9VIRU</name>
<accession>A0A8S5RLP0</accession>
<organism evidence="1">
    <name type="scientific">virus sp. ctReX5</name>
    <dbReference type="NCBI Taxonomy" id="2825818"/>
    <lineage>
        <taxon>Viruses</taxon>
    </lineage>
</organism>
<evidence type="ECO:0000313" key="1">
    <source>
        <dbReference type="EMBL" id="DAE32025.1"/>
    </source>
</evidence>
<proteinExistence type="predicted"/>